<feature type="transmembrane region" description="Helical" evidence="12">
    <location>
        <begin position="371"/>
        <end position="390"/>
    </location>
</feature>
<dbReference type="eggNOG" id="COG0591">
    <property type="taxonomic scope" value="Bacteria"/>
</dbReference>
<keyword evidence="7" id="KW-0915">Sodium</keyword>
<keyword evidence="5 12" id="KW-0812">Transmembrane</keyword>
<feature type="transmembrane region" description="Helical" evidence="12">
    <location>
        <begin position="317"/>
        <end position="350"/>
    </location>
</feature>
<name>A0A1T4LDI9_9BACT</name>
<evidence type="ECO:0000256" key="1">
    <source>
        <dbReference type="ARBA" id="ARBA00004651"/>
    </source>
</evidence>
<dbReference type="EMBL" id="FUXK01000003">
    <property type="protein sequence ID" value="SJZ52628.1"/>
    <property type="molecule type" value="Genomic_DNA"/>
</dbReference>
<dbReference type="PROSITE" id="PS50283">
    <property type="entry name" value="NA_SOLUT_SYMP_3"/>
    <property type="match status" value="1"/>
</dbReference>
<feature type="transmembrane region" description="Helical" evidence="12">
    <location>
        <begin position="233"/>
        <end position="251"/>
    </location>
</feature>
<dbReference type="GO" id="GO:0006814">
    <property type="term" value="P:sodium ion transport"/>
    <property type="evidence" value="ECO:0007669"/>
    <property type="project" value="UniProtKB-KW"/>
</dbReference>
<dbReference type="CDD" id="cd10326">
    <property type="entry name" value="SLC5sbd_NIS-like"/>
    <property type="match status" value="1"/>
</dbReference>
<dbReference type="GO" id="GO:0005886">
    <property type="term" value="C:plasma membrane"/>
    <property type="evidence" value="ECO:0007669"/>
    <property type="project" value="UniProtKB-SubCell"/>
</dbReference>
<evidence type="ECO:0000313" key="14">
    <source>
        <dbReference type="Proteomes" id="UP000190065"/>
    </source>
</evidence>
<feature type="transmembrane region" description="Helical" evidence="12">
    <location>
        <begin position="188"/>
        <end position="211"/>
    </location>
</feature>
<evidence type="ECO:0000256" key="8">
    <source>
        <dbReference type="ARBA" id="ARBA00023065"/>
    </source>
</evidence>
<feature type="transmembrane region" description="Helical" evidence="12">
    <location>
        <begin position="72"/>
        <end position="96"/>
    </location>
</feature>
<evidence type="ECO:0000256" key="2">
    <source>
        <dbReference type="ARBA" id="ARBA00006434"/>
    </source>
</evidence>
<evidence type="ECO:0000256" key="10">
    <source>
        <dbReference type="ARBA" id="ARBA00023201"/>
    </source>
</evidence>
<feature type="transmembrane region" description="Helical" evidence="12">
    <location>
        <begin position="6"/>
        <end position="22"/>
    </location>
</feature>
<keyword evidence="10" id="KW-0739">Sodium transport</keyword>
<dbReference type="GO" id="GO:0015293">
    <property type="term" value="F:symporter activity"/>
    <property type="evidence" value="ECO:0007669"/>
    <property type="project" value="TreeGrafter"/>
</dbReference>
<dbReference type="InterPro" id="IPR051163">
    <property type="entry name" value="Sodium:Solute_Symporter_SSF"/>
</dbReference>
<comment type="similarity">
    <text evidence="2 11">Belongs to the sodium:solute symporter (SSF) (TC 2.A.21) family.</text>
</comment>
<feature type="transmembrane region" description="Helical" evidence="12">
    <location>
        <begin position="144"/>
        <end position="168"/>
    </location>
</feature>
<evidence type="ECO:0000256" key="12">
    <source>
        <dbReference type="SAM" id="Phobius"/>
    </source>
</evidence>
<keyword evidence="9 12" id="KW-0472">Membrane</keyword>
<evidence type="ECO:0000256" key="11">
    <source>
        <dbReference type="RuleBase" id="RU362091"/>
    </source>
</evidence>
<dbReference type="Proteomes" id="UP000190065">
    <property type="component" value="Unassembled WGS sequence"/>
</dbReference>
<accession>A0A1T4LDI9</accession>
<dbReference type="PANTHER" id="PTHR42985">
    <property type="entry name" value="SODIUM-COUPLED MONOCARBOXYLATE TRANSPORTER"/>
    <property type="match status" value="1"/>
</dbReference>
<evidence type="ECO:0000256" key="6">
    <source>
        <dbReference type="ARBA" id="ARBA00022989"/>
    </source>
</evidence>
<feature type="transmembrane region" description="Helical" evidence="12">
    <location>
        <begin position="402"/>
        <end position="421"/>
    </location>
</feature>
<organism evidence="13 14">
    <name type="scientific">Segatella oulorum</name>
    <dbReference type="NCBI Taxonomy" id="28136"/>
    <lineage>
        <taxon>Bacteria</taxon>
        <taxon>Pseudomonadati</taxon>
        <taxon>Bacteroidota</taxon>
        <taxon>Bacteroidia</taxon>
        <taxon>Bacteroidales</taxon>
        <taxon>Prevotellaceae</taxon>
        <taxon>Segatella</taxon>
    </lineage>
</organism>
<comment type="subcellular location">
    <subcellularLocation>
        <location evidence="1">Cell membrane</location>
        <topology evidence="1">Multi-pass membrane protein</topology>
    </subcellularLocation>
</comment>
<evidence type="ECO:0000256" key="5">
    <source>
        <dbReference type="ARBA" id="ARBA00022692"/>
    </source>
</evidence>
<dbReference type="STRING" id="28136.SAMN02745202_00388"/>
<feature type="transmembrane region" description="Helical" evidence="12">
    <location>
        <begin position="116"/>
        <end position="138"/>
    </location>
</feature>
<keyword evidence="8" id="KW-0406">Ion transport</keyword>
<proteinExistence type="inferred from homology"/>
<dbReference type="PANTHER" id="PTHR42985:SF47">
    <property type="entry name" value="INTEGRAL MEMBRANE TRANSPORT PROTEIN"/>
    <property type="match status" value="1"/>
</dbReference>
<dbReference type="InterPro" id="IPR001734">
    <property type="entry name" value="Na/solute_symporter"/>
</dbReference>
<evidence type="ECO:0000256" key="3">
    <source>
        <dbReference type="ARBA" id="ARBA00022448"/>
    </source>
</evidence>
<evidence type="ECO:0000256" key="7">
    <source>
        <dbReference type="ARBA" id="ARBA00023053"/>
    </source>
</evidence>
<dbReference type="AlphaFoldDB" id="A0A1T4LDI9"/>
<evidence type="ECO:0000313" key="13">
    <source>
        <dbReference type="EMBL" id="SJZ52628.1"/>
    </source>
</evidence>
<dbReference type="InterPro" id="IPR038377">
    <property type="entry name" value="Na/Glc_symporter_sf"/>
</dbReference>
<feature type="transmembrane region" description="Helical" evidence="12">
    <location>
        <begin position="42"/>
        <end position="66"/>
    </location>
</feature>
<keyword evidence="4" id="KW-1003">Cell membrane</keyword>
<keyword evidence="6 12" id="KW-1133">Transmembrane helix</keyword>
<evidence type="ECO:0000256" key="4">
    <source>
        <dbReference type="ARBA" id="ARBA00022475"/>
    </source>
</evidence>
<feature type="transmembrane region" description="Helical" evidence="12">
    <location>
        <begin position="272"/>
        <end position="297"/>
    </location>
</feature>
<dbReference type="Gene3D" id="1.20.1730.10">
    <property type="entry name" value="Sodium/glucose cotransporter"/>
    <property type="match status" value="1"/>
</dbReference>
<feature type="transmembrane region" description="Helical" evidence="12">
    <location>
        <begin position="456"/>
        <end position="476"/>
    </location>
</feature>
<protein>
    <submittedName>
        <fullName evidence="13">Na+/proline symporter</fullName>
    </submittedName>
</protein>
<dbReference type="Pfam" id="PF00474">
    <property type="entry name" value="SSF"/>
    <property type="match status" value="1"/>
</dbReference>
<evidence type="ECO:0000256" key="9">
    <source>
        <dbReference type="ARBA" id="ARBA00023136"/>
    </source>
</evidence>
<reference evidence="13 14" key="1">
    <citation type="submission" date="2017-02" db="EMBL/GenBank/DDBJ databases">
        <authorList>
            <person name="Peterson S.W."/>
        </authorList>
    </citation>
    <scope>NUCLEOTIDE SEQUENCE [LARGE SCALE GENOMIC DNA]</scope>
    <source>
        <strain evidence="13 14">ATCC 43324</strain>
    </source>
</reference>
<gene>
    <name evidence="13" type="ORF">SAMN02745202_00388</name>
</gene>
<sequence length="482" mass="53138">MTPILILTTVFLYFAFLLYISFRAKRNASNAAFFSGNRQSRWYVVAFAMIGASISGVTFVSVPGMVAQSGFGYLQLMLGFIVGQCIIAYVLVPLFYRIGLTSVYEYLQNRFGKTSYVTGAWFFFLSKMLGAAVRLFLVCATLQLLAFGPLGIPFACNVAVSVFFVWLYTHEGGVKSVLWADTMKTCCLIAAVVLCIFFIANSMDLSFSALLKNITSSPMSHAFHFEDVNDKQYFWKQFLAGIFTMIATTGLDQDMMQRNLSCKNSRESQKNMLLSIVLQLIVVSAFLMLGVLLYQFAAAKGIEATGDKLFPAVATGGYLPLVVGFLFIIGLVASAYNAAGSALTALTTSFTLDVLGRKSDDEQQTTRTRKGVHIGMAVTMMVVILVFNVFNNTSVVDAVYTLASYTYGPILGLFAFGLLTHHAVNDRYIPLVAIASPLLCYFIDSHSAQWFNGYRFSYELLLMNALFTFVGLCLLIKKGTRA</sequence>
<keyword evidence="3" id="KW-0813">Transport</keyword>
<dbReference type="RefSeq" id="WP_025069854.1">
    <property type="nucleotide sequence ID" value="NZ_FUXK01000003.1"/>
</dbReference>
<feature type="transmembrane region" description="Helical" evidence="12">
    <location>
        <begin position="428"/>
        <end position="444"/>
    </location>
</feature>